<organism evidence="1 2">
    <name type="scientific">Candidatus Bacteroides avicola</name>
    <dbReference type="NCBI Taxonomy" id="2838468"/>
    <lineage>
        <taxon>Bacteria</taxon>
        <taxon>Pseudomonadati</taxon>
        <taxon>Bacteroidota</taxon>
        <taxon>Bacteroidia</taxon>
        <taxon>Bacteroidales</taxon>
        <taxon>Bacteroidaceae</taxon>
        <taxon>Bacteroides</taxon>
    </lineage>
</organism>
<name>A0A9D2HXP8_9BACE</name>
<accession>A0A9D2HXP8</accession>
<evidence type="ECO:0000313" key="2">
    <source>
        <dbReference type="Proteomes" id="UP000823862"/>
    </source>
</evidence>
<dbReference type="AlphaFoldDB" id="A0A9D2HXP8"/>
<gene>
    <name evidence="1" type="ORF">H9950_07505</name>
</gene>
<comment type="caution">
    <text evidence="1">The sequence shown here is derived from an EMBL/GenBank/DDBJ whole genome shotgun (WGS) entry which is preliminary data.</text>
</comment>
<proteinExistence type="predicted"/>
<dbReference type="Proteomes" id="UP000823862">
    <property type="component" value="Unassembled WGS sequence"/>
</dbReference>
<reference evidence="1" key="2">
    <citation type="submission" date="2021-04" db="EMBL/GenBank/DDBJ databases">
        <authorList>
            <person name="Gilroy R."/>
        </authorList>
    </citation>
    <scope>NUCLEOTIDE SEQUENCE</scope>
    <source>
        <strain evidence="1">ChiHjej12B11-9795</strain>
    </source>
</reference>
<evidence type="ECO:0000313" key="1">
    <source>
        <dbReference type="EMBL" id="HJA86018.1"/>
    </source>
</evidence>
<sequence length="147" mass="17122">MNTVQNRCGMQPRELLKLAVSGYFQVLKISKGSDGLYVLKRMCQYLYPAWEKISSSADRKDLQFDIELFSNKSMVLVASEKLSQTDFDNMKKAGLRVLRKADGKDLLVKEYVQESRSWRILERFKSVNQRESWLASELYDHMTVLVN</sequence>
<dbReference type="EMBL" id="DWZI01000038">
    <property type="protein sequence ID" value="HJA86018.1"/>
    <property type="molecule type" value="Genomic_DNA"/>
</dbReference>
<protein>
    <submittedName>
        <fullName evidence="1">Uncharacterized protein</fullName>
    </submittedName>
</protein>
<reference evidence="1" key="1">
    <citation type="journal article" date="2021" name="PeerJ">
        <title>Extensive microbial diversity within the chicken gut microbiome revealed by metagenomics and culture.</title>
        <authorList>
            <person name="Gilroy R."/>
            <person name="Ravi A."/>
            <person name="Getino M."/>
            <person name="Pursley I."/>
            <person name="Horton D.L."/>
            <person name="Alikhan N.F."/>
            <person name="Baker D."/>
            <person name="Gharbi K."/>
            <person name="Hall N."/>
            <person name="Watson M."/>
            <person name="Adriaenssens E.M."/>
            <person name="Foster-Nyarko E."/>
            <person name="Jarju S."/>
            <person name="Secka A."/>
            <person name="Antonio M."/>
            <person name="Oren A."/>
            <person name="Chaudhuri R.R."/>
            <person name="La Ragione R."/>
            <person name="Hildebrand F."/>
            <person name="Pallen M.J."/>
        </authorList>
    </citation>
    <scope>NUCLEOTIDE SEQUENCE</scope>
    <source>
        <strain evidence="1">ChiHjej12B11-9795</strain>
    </source>
</reference>